<evidence type="ECO:0000313" key="2">
    <source>
        <dbReference type="Proteomes" id="UP000599391"/>
    </source>
</evidence>
<dbReference type="EMBL" id="JAECZB010000092">
    <property type="protein sequence ID" value="MBH8555230.1"/>
    <property type="molecule type" value="Genomic_DNA"/>
</dbReference>
<dbReference type="Proteomes" id="UP000599391">
    <property type="component" value="Unassembled WGS sequence"/>
</dbReference>
<gene>
    <name evidence="1" type="ORF">I8751_23350</name>
</gene>
<sequence length="106" mass="12185">MTISNSLECRYLGWGDFHHFRQMPLAENEALIYTTPIGSVPILIHGFLNCIRSEELKEKLPQQFSENELVAVMVEMVRTLPDSLIQEFNNQKIFSDNIVVCGVISW</sequence>
<dbReference type="RefSeq" id="WP_214441444.1">
    <property type="nucleotide sequence ID" value="NZ_JAECZB010000092.1"/>
</dbReference>
<proteinExistence type="predicted"/>
<reference evidence="1 2" key="1">
    <citation type="journal article" date="2021" name="Int. J. Syst. Evol. Microbiol.">
        <title>Amazonocrinis nigriterrae gen. nov., sp. nov., Atlanticothrix silvestris gen. nov., sp. nov. and Dendronalium phyllosphericum gen. nov., sp. nov., nostocacean cyanobacteria from Brazilian environments.</title>
        <authorList>
            <person name="Alvarenga D.O."/>
            <person name="Andreote A.P.D."/>
            <person name="Branco L.H.Z."/>
            <person name="Delbaje E."/>
            <person name="Cruz R.B."/>
            <person name="Varani A.M."/>
            <person name="Fiore M.F."/>
        </authorList>
    </citation>
    <scope>NUCLEOTIDE SEQUENCE [LARGE SCALE GENOMIC DNA]</scope>
    <source>
        <strain evidence="1 2">CENA357</strain>
    </source>
</reference>
<evidence type="ECO:0000313" key="1">
    <source>
        <dbReference type="EMBL" id="MBH8555230.1"/>
    </source>
</evidence>
<dbReference type="AlphaFoldDB" id="A0A8J7L3S4"/>
<protein>
    <submittedName>
        <fullName evidence="1">Uncharacterized protein</fullName>
    </submittedName>
</protein>
<comment type="caution">
    <text evidence="1">The sequence shown here is derived from an EMBL/GenBank/DDBJ whole genome shotgun (WGS) entry which is preliminary data.</text>
</comment>
<accession>A0A8J7L3S4</accession>
<organism evidence="1 2">
    <name type="scientific">Atlanticothrix silvestris CENA357</name>
    <dbReference type="NCBI Taxonomy" id="1725252"/>
    <lineage>
        <taxon>Bacteria</taxon>
        <taxon>Bacillati</taxon>
        <taxon>Cyanobacteriota</taxon>
        <taxon>Cyanophyceae</taxon>
        <taxon>Nostocales</taxon>
        <taxon>Nodulariaceae</taxon>
        <taxon>Atlanticothrix</taxon>
        <taxon>Atlanticothrix silvestris</taxon>
    </lineage>
</organism>
<keyword evidence="2" id="KW-1185">Reference proteome</keyword>
<name>A0A8J7L3S4_9CYAN</name>